<dbReference type="PANTHER" id="PTHR22777">
    <property type="entry name" value="HEMOLYSIN-RELATED"/>
    <property type="match status" value="1"/>
</dbReference>
<reference evidence="5 6" key="1">
    <citation type="submission" date="2016-10" db="EMBL/GenBank/DDBJ databases">
        <authorList>
            <person name="de Groot N.N."/>
        </authorList>
    </citation>
    <scope>NUCLEOTIDE SEQUENCE [LARGE SCALE GENOMIC DNA]</scope>
    <source>
        <strain evidence="5 6">F</strain>
    </source>
</reference>
<protein>
    <recommendedName>
        <fullName evidence="4">CNNM transmembrane domain-containing protein</fullName>
    </recommendedName>
</protein>
<dbReference type="AlphaFoldDB" id="A0A1I6K3S9"/>
<sequence length="208" mass="23001">MDIHQYWPVGILTICAVSSILAVFYGFGSAIQNLNQTELEDQSEDGDPDAKALMELIDEPKGFISSLHLMEQILCMAEGVIGYLLLRELPGAAIPAVILGTALFTVVFGIVIPRKRGADYPEGWAKRFLHPVTAVITILSPLRAIIRWLSYPLLRLIGTDPAVDHEQVTRDDLKYLVTEGHENGVLKAQEPRWLIMCLNSAKNPPVIS</sequence>
<keyword evidence="1" id="KW-0677">Repeat</keyword>
<organism evidence="5 6">
    <name type="scientific">[Clostridium] aminophilum</name>
    <dbReference type="NCBI Taxonomy" id="1526"/>
    <lineage>
        <taxon>Bacteria</taxon>
        <taxon>Bacillati</taxon>
        <taxon>Bacillota</taxon>
        <taxon>Clostridia</taxon>
        <taxon>Lachnospirales</taxon>
        <taxon>Lachnospiraceae</taxon>
    </lineage>
</organism>
<keyword evidence="3" id="KW-0472">Membrane</keyword>
<dbReference type="Proteomes" id="UP000214760">
    <property type="component" value="Unassembled WGS sequence"/>
</dbReference>
<dbReference type="GO" id="GO:0005886">
    <property type="term" value="C:plasma membrane"/>
    <property type="evidence" value="ECO:0007669"/>
    <property type="project" value="TreeGrafter"/>
</dbReference>
<dbReference type="Pfam" id="PF01595">
    <property type="entry name" value="CNNM"/>
    <property type="match status" value="1"/>
</dbReference>
<evidence type="ECO:0000256" key="3">
    <source>
        <dbReference type="SAM" id="Phobius"/>
    </source>
</evidence>
<evidence type="ECO:0000259" key="4">
    <source>
        <dbReference type="Pfam" id="PF01595"/>
    </source>
</evidence>
<evidence type="ECO:0000256" key="1">
    <source>
        <dbReference type="ARBA" id="ARBA00022737"/>
    </source>
</evidence>
<dbReference type="EMBL" id="FOZC01000014">
    <property type="protein sequence ID" value="SFR85847.1"/>
    <property type="molecule type" value="Genomic_DNA"/>
</dbReference>
<feature type="transmembrane region" description="Helical" evidence="3">
    <location>
        <begin position="92"/>
        <end position="112"/>
    </location>
</feature>
<accession>A0A1I6K3S9</accession>
<feature type="transmembrane region" description="Helical" evidence="3">
    <location>
        <begin position="6"/>
        <end position="27"/>
    </location>
</feature>
<evidence type="ECO:0000256" key="2">
    <source>
        <dbReference type="ARBA" id="ARBA00023122"/>
    </source>
</evidence>
<proteinExistence type="predicted"/>
<dbReference type="PANTHER" id="PTHR22777:SF27">
    <property type="entry name" value="MAGNESIUM AND COBALT EFFLUX PROTEIN CORC"/>
    <property type="match status" value="1"/>
</dbReference>
<keyword evidence="3" id="KW-0812">Transmembrane</keyword>
<evidence type="ECO:0000313" key="5">
    <source>
        <dbReference type="EMBL" id="SFR85847.1"/>
    </source>
</evidence>
<keyword evidence="2" id="KW-0129">CBS domain</keyword>
<name>A0A1I6K3S9_9FIRM</name>
<feature type="domain" description="CNNM transmembrane" evidence="4">
    <location>
        <begin position="19"/>
        <end position="190"/>
    </location>
</feature>
<dbReference type="InterPro" id="IPR002550">
    <property type="entry name" value="CNNM"/>
</dbReference>
<keyword evidence="3" id="KW-1133">Transmembrane helix</keyword>
<gene>
    <name evidence="5" type="ORF">SAMN02910262_02255</name>
</gene>
<dbReference type="RefSeq" id="WP_051684759.1">
    <property type="nucleotide sequence ID" value="NZ_FOZC01000014.1"/>
</dbReference>
<evidence type="ECO:0000313" key="6">
    <source>
        <dbReference type="Proteomes" id="UP000214760"/>
    </source>
</evidence>